<keyword evidence="2" id="KW-1185">Reference proteome</keyword>
<dbReference type="RefSeq" id="WP_213495283.1">
    <property type="nucleotide sequence ID" value="NZ_CP074694.1"/>
</dbReference>
<dbReference type="KEGG" id="tsph:KIH39_21530"/>
<gene>
    <name evidence="1" type="ORF">KIH39_21530</name>
</gene>
<sequence>MTRLELATLIERTINLSGYKASVGVAAPDDSSGPIRIYVRVSDECGKKTQSIGHVAILEDGTIEPRLSRKSNEIMAKVSAILQRNQSA</sequence>
<evidence type="ECO:0000313" key="2">
    <source>
        <dbReference type="Proteomes" id="UP000676194"/>
    </source>
</evidence>
<protein>
    <submittedName>
        <fullName evidence="1">Uncharacterized protein</fullName>
    </submittedName>
</protein>
<evidence type="ECO:0000313" key="1">
    <source>
        <dbReference type="EMBL" id="QVL31402.1"/>
    </source>
</evidence>
<proteinExistence type="predicted"/>
<organism evidence="1 2">
    <name type="scientific">Telmatocola sphagniphila</name>
    <dbReference type="NCBI Taxonomy" id="1123043"/>
    <lineage>
        <taxon>Bacteria</taxon>
        <taxon>Pseudomonadati</taxon>
        <taxon>Planctomycetota</taxon>
        <taxon>Planctomycetia</taxon>
        <taxon>Gemmatales</taxon>
        <taxon>Gemmataceae</taxon>
    </lineage>
</organism>
<accession>A0A8E6EUK7</accession>
<dbReference type="EMBL" id="CP074694">
    <property type="protein sequence ID" value="QVL31402.1"/>
    <property type="molecule type" value="Genomic_DNA"/>
</dbReference>
<reference evidence="1" key="1">
    <citation type="submission" date="2021-05" db="EMBL/GenBank/DDBJ databases">
        <title>Complete genome sequence of the cellulolytic planctomycete Telmatocola sphagniphila SP2T and characterization of the first cellulase from planctomycetes.</title>
        <authorList>
            <person name="Rakitin A.L."/>
            <person name="Beletsky A.V."/>
            <person name="Naumoff D.G."/>
            <person name="Kulichevskaya I.S."/>
            <person name="Mardanov A.V."/>
            <person name="Ravin N.V."/>
            <person name="Dedysh S.N."/>
        </authorList>
    </citation>
    <scope>NUCLEOTIDE SEQUENCE</scope>
    <source>
        <strain evidence="1">SP2T</strain>
    </source>
</reference>
<dbReference type="AlphaFoldDB" id="A0A8E6EUK7"/>
<dbReference type="Proteomes" id="UP000676194">
    <property type="component" value="Chromosome"/>
</dbReference>
<name>A0A8E6EUK7_9BACT</name>